<proteinExistence type="predicted"/>
<accession>A0A1L5F2X7</accession>
<evidence type="ECO:0000256" key="1">
    <source>
        <dbReference type="SAM" id="MobiDB-lite"/>
    </source>
</evidence>
<dbReference type="RefSeq" id="WP_073537057.1">
    <property type="nucleotide sequence ID" value="NZ_CP018335.1"/>
</dbReference>
<feature type="compositionally biased region" description="Basic and acidic residues" evidence="1">
    <location>
        <begin position="245"/>
        <end position="263"/>
    </location>
</feature>
<dbReference type="Proteomes" id="UP000184604">
    <property type="component" value="Chromosome"/>
</dbReference>
<protein>
    <recommendedName>
        <fullName evidence="4">DNA replication protein DnaD</fullName>
    </recommendedName>
</protein>
<name>A0A1L5F2X7_CLOKL</name>
<reference evidence="2 3" key="1">
    <citation type="submission" date="2016-12" db="EMBL/GenBank/DDBJ databases">
        <title>Complete genome sequence of Clostridium kluyveri JZZ isolated from the pit mud of a Chinese flavor liquor-making factory.</title>
        <authorList>
            <person name="Wang Y."/>
        </authorList>
    </citation>
    <scope>NUCLEOTIDE SEQUENCE [LARGE SCALE GENOMIC DNA]</scope>
    <source>
        <strain evidence="2 3">JZZ</strain>
    </source>
</reference>
<feature type="region of interest" description="Disordered" evidence="1">
    <location>
        <begin position="245"/>
        <end position="272"/>
    </location>
</feature>
<feature type="region of interest" description="Disordered" evidence="1">
    <location>
        <begin position="114"/>
        <end position="159"/>
    </location>
</feature>
<dbReference type="OrthoDB" id="1937552at2"/>
<feature type="compositionally biased region" description="Low complexity" evidence="1">
    <location>
        <begin position="145"/>
        <end position="159"/>
    </location>
</feature>
<evidence type="ECO:0008006" key="4">
    <source>
        <dbReference type="Google" id="ProtNLM"/>
    </source>
</evidence>
<evidence type="ECO:0000313" key="2">
    <source>
        <dbReference type="EMBL" id="APM37337.1"/>
    </source>
</evidence>
<gene>
    <name evidence="2" type="ORF">BS101_00425</name>
</gene>
<dbReference type="EMBL" id="CP018335">
    <property type="protein sequence ID" value="APM37337.1"/>
    <property type="molecule type" value="Genomic_DNA"/>
</dbReference>
<organism evidence="2 3">
    <name type="scientific">Clostridium kluyveri</name>
    <dbReference type="NCBI Taxonomy" id="1534"/>
    <lineage>
        <taxon>Bacteria</taxon>
        <taxon>Bacillati</taxon>
        <taxon>Bacillota</taxon>
        <taxon>Clostridia</taxon>
        <taxon>Eubacteriales</taxon>
        <taxon>Clostridiaceae</taxon>
        <taxon>Clostridium</taxon>
    </lineage>
</organism>
<sequence>MGEGKGWISVHRKIQYSWLWQEKPFSKGQAWIDLLLSANHKDKKTLLGSELINVKRGSFITSQKKLMERWGWGTEKTRRFLKLLATEEMIKLSTDKRKTMITVVNYEEYQNQNGLNEDISTSSADNQNDNGLQTDYKQNDNGLQTETNNNDNKDNNITTTEKEPWEIALKYFCQKSGKLDLNLKPRELEAAQKICNEVPSLNTVLRGIDQAFDRFKPDTENDKINSFCYCIGIIKDLWKRENIKNGGKSHDRDPKQENTEKGIDSSGIGFHF</sequence>
<evidence type="ECO:0000313" key="3">
    <source>
        <dbReference type="Proteomes" id="UP000184604"/>
    </source>
</evidence>
<feature type="compositionally biased region" description="Polar residues" evidence="1">
    <location>
        <begin position="114"/>
        <end position="144"/>
    </location>
</feature>
<dbReference type="AlphaFoldDB" id="A0A1L5F2X7"/>